<dbReference type="HOGENOM" id="CLU_1862095_0_0_9"/>
<dbReference type="Gene3D" id="1.10.10.60">
    <property type="entry name" value="Homeodomain-like"/>
    <property type="match status" value="1"/>
</dbReference>
<dbReference type="InterPro" id="IPR013196">
    <property type="entry name" value="HTH_11"/>
</dbReference>
<dbReference type="EMBL" id="AEPV01000016">
    <property type="protein sequence ID" value="EFU74708.1"/>
    <property type="molecule type" value="Genomic_DNA"/>
</dbReference>
<organism evidence="2 3">
    <name type="scientific">Enterococcus italicus (strain DSM 15952 / CCUG 50447 / LMG 22039 / TP 1.5)</name>
    <dbReference type="NCBI Taxonomy" id="888064"/>
    <lineage>
        <taxon>Bacteria</taxon>
        <taxon>Bacillati</taxon>
        <taxon>Bacillota</taxon>
        <taxon>Bacilli</taxon>
        <taxon>Lactobacillales</taxon>
        <taxon>Enterococcaceae</taxon>
        <taxon>Enterococcus</taxon>
    </lineage>
</organism>
<dbReference type="InterPro" id="IPR009057">
    <property type="entry name" value="Homeodomain-like_sf"/>
</dbReference>
<evidence type="ECO:0000259" key="1">
    <source>
        <dbReference type="PROSITE" id="PS50531"/>
    </source>
</evidence>
<dbReference type="AlphaFoldDB" id="E6LDI9"/>
<proteinExistence type="predicted"/>
<sequence>MKKKLMLYLEIQQMKERDFSIQQIAKQLKVSRTTVYNYMEKTPEEAFEWVNSLGSRKKKLDPYKDWIVAWLQEYPHLNASQIQEWLLEKFPDFTVGESTMRLYVNQIREEYQIAKTKVVRQYEAVEEQPMGKQVQVD</sequence>
<dbReference type="SUPFAM" id="SSF46689">
    <property type="entry name" value="Homeodomain-like"/>
    <property type="match status" value="1"/>
</dbReference>
<protein>
    <submittedName>
        <fullName evidence="2">Helix-turn-helix domain of resolvase</fullName>
    </submittedName>
</protein>
<accession>E6LDI9</accession>
<keyword evidence="3" id="KW-1185">Reference proteome</keyword>
<gene>
    <name evidence="2" type="ORF">HMPREF9088_0429</name>
</gene>
<comment type="caution">
    <text evidence="2">The sequence shown here is derived from an EMBL/GenBank/DDBJ whole genome shotgun (WGS) entry which is preliminary data.</text>
</comment>
<dbReference type="PROSITE" id="PS50531">
    <property type="entry name" value="HTH_IS21"/>
    <property type="match status" value="1"/>
</dbReference>
<reference evidence="2 3" key="1">
    <citation type="submission" date="2010-12" db="EMBL/GenBank/DDBJ databases">
        <authorList>
            <person name="Muzny D."/>
            <person name="Qin X."/>
            <person name="Deng J."/>
            <person name="Jiang H."/>
            <person name="Liu Y."/>
            <person name="Qu J."/>
            <person name="Song X.-Z."/>
            <person name="Zhang L."/>
            <person name="Thornton R."/>
            <person name="Coyle M."/>
            <person name="Francisco L."/>
            <person name="Jackson L."/>
            <person name="Javaid M."/>
            <person name="Korchina V."/>
            <person name="Kovar C."/>
            <person name="Mata R."/>
            <person name="Mathew T."/>
            <person name="Ngo R."/>
            <person name="Nguyen L."/>
            <person name="Nguyen N."/>
            <person name="Okwuonu G."/>
            <person name="Ongeri F."/>
            <person name="Pham C."/>
            <person name="Simmons D."/>
            <person name="Wilczek-Boney K."/>
            <person name="Hale W."/>
            <person name="Jakkamsetti A."/>
            <person name="Pham P."/>
            <person name="Ruth R."/>
            <person name="San Lucas F."/>
            <person name="Warren J."/>
            <person name="Zhang J."/>
            <person name="Zhao Z."/>
            <person name="Zhou C."/>
            <person name="Zhu D."/>
            <person name="Lee S."/>
            <person name="Bess C."/>
            <person name="Blankenburg K."/>
            <person name="Forbes L."/>
            <person name="Fu Q."/>
            <person name="Gubbala S."/>
            <person name="Hirani K."/>
            <person name="Jayaseelan J.C."/>
            <person name="Lara F."/>
            <person name="Munidasa M."/>
            <person name="Palculict T."/>
            <person name="Patil S."/>
            <person name="Pu L.-L."/>
            <person name="Saada N."/>
            <person name="Tang L."/>
            <person name="Weissenberger G."/>
            <person name="Zhu Y."/>
            <person name="Hemphill L."/>
            <person name="Shang Y."/>
            <person name="Youmans B."/>
            <person name="Ayvaz T."/>
            <person name="Ross M."/>
            <person name="Santibanez J."/>
            <person name="Aqrawi P."/>
            <person name="Gross S."/>
            <person name="Joshi V."/>
            <person name="Fowler G."/>
            <person name="Nazareth L."/>
            <person name="Reid J."/>
            <person name="Worley K."/>
            <person name="Petrosino J."/>
            <person name="Highlander S."/>
            <person name="Gibbs R."/>
        </authorList>
    </citation>
    <scope>NUCLEOTIDE SEQUENCE [LARGE SCALE GENOMIC DNA]</scope>
    <source>
        <strain evidence="3">DSM 15952 / CCUG 50447 / LMG 22039 / TP 1.5</strain>
    </source>
</reference>
<evidence type="ECO:0000313" key="2">
    <source>
        <dbReference type="EMBL" id="EFU74708.1"/>
    </source>
</evidence>
<dbReference type="InterPro" id="IPR017894">
    <property type="entry name" value="HTH_IS21_transposase_type"/>
</dbReference>
<evidence type="ECO:0000313" key="3">
    <source>
        <dbReference type="Proteomes" id="UP000010296"/>
    </source>
</evidence>
<feature type="domain" description="HTH IS21-type" evidence="1">
    <location>
        <begin position="6"/>
        <end position="71"/>
    </location>
</feature>
<dbReference type="eggNOG" id="COG4584">
    <property type="taxonomic scope" value="Bacteria"/>
</dbReference>
<name>E6LDI9_ENTI1</name>
<dbReference type="Pfam" id="PF08279">
    <property type="entry name" value="HTH_11"/>
    <property type="match status" value="1"/>
</dbReference>
<dbReference type="Proteomes" id="UP000010296">
    <property type="component" value="Unassembled WGS sequence"/>
</dbReference>